<dbReference type="PANTHER" id="PTHR48466:SF2">
    <property type="entry name" value="OS10G0509000 PROTEIN"/>
    <property type="match status" value="1"/>
</dbReference>
<dbReference type="NCBIfam" id="TIGR01069">
    <property type="entry name" value="mutS2"/>
    <property type="match status" value="1"/>
</dbReference>
<dbReference type="InterPro" id="IPR045076">
    <property type="entry name" value="MutS"/>
</dbReference>
<gene>
    <name evidence="6" type="ORF">J5W02_04035</name>
</gene>
<name>A0ABS7DL11_9FIRM</name>
<dbReference type="PANTHER" id="PTHR48466">
    <property type="entry name" value="OS10G0509000 PROTEIN-RELATED"/>
    <property type="match status" value="1"/>
</dbReference>
<evidence type="ECO:0000313" key="6">
    <source>
        <dbReference type="EMBL" id="MBW7571972.1"/>
    </source>
</evidence>
<protein>
    <submittedName>
        <fullName evidence="6">DNA mismatch repair protein MutS</fullName>
    </submittedName>
</protein>
<dbReference type="InterPro" id="IPR036187">
    <property type="entry name" value="DNA_mismatch_repair_MutS_sf"/>
</dbReference>
<dbReference type="Gene3D" id="3.40.50.300">
    <property type="entry name" value="P-loop containing nucleotide triphosphate hydrolases"/>
    <property type="match status" value="1"/>
</dbReference>
<dbReference type="EMBL" id="JAGFNZ010000001">
    <property type="protein sequence ID" value="MBW7571972.1"/>
    <property type="molecule type" value="Genomic_DNA"/>
</dbReference>
<dbReference type="InterPro" id="IPR007696">
    <property type="entry name" value="DNA_mismatch_repair_MutS_core"/>
</dbReference>
<keyword evidence="1" id="KW-0540">Nuclease</keyword>
<dbReference type="RefSeq" id="WP_219964340.1">
    <property type="nucleotide sequence ID" value="NZ_JAGFNZ010000001.1"/>
</dbReference>
<dbReference type="SMART" id="SM00534">
    <property type="entry name" value="MUTSac"/>
    <property type="match status" value="1"/>
</dbReference>
<dbReference type="InterPro" id="IPR005747">
    <property type="entry name" value="MutS2"/>
</dbReference>
<dbReference type="SMART" id="SM00533">
    <property type="entry name" value="MUTSd"/>
    <property type="match status" value="1"/>
</dbReference>
<keyword evidence="4" id="KW-0238">DNA-binding</keyword>
<proteinExistence type="predicted"/>
<organism evidence="6 7">
    <name type="scientific">Caproiciproducens faecalis</name>
    <dbReference type="NCBI Taxonomy" id="2820301"/>
    <lineage>
        <taxon>Bacteria</taxon>
        <taxon>Bacillati</taxon>
        <taxon>Bacillota</taxon>
        <taxon>Clostridia</taxon>
        <taxon>Eubacteriales</taxon>
        <taxon>Acutalibacteraceae</taxon>
        <taxon>Caproiciproducens</taxon>
    </lineage>
</organism>
<dbReference type="PROSITE" id="PS00486">
    <property type="entry name" value="DNA_MISMATCH_REPAIR_2"/>
    <property type="match status" value="1"/>
</dbReference>
<evidence type="ECO:0000313" key="7">
    <source>
        <dbReference type="Proteomes" id="UP000719942"/>
    </source>
</evidence>
<evidence type="ECO:0000256" key="2">
    <source>
        <dbReference type="ARBA" id="ARBA00022741"/>
    </source>
</evidence>
<keyword evidence="1" id="KW-0378">Hydrolase</keyword>
<keyword evidence="2" id="KW-0547">Nucleotide-binding</keyword>
<sequence>MNSSEKILEYEQIKEMLCDHALSERARRRLAALSPYMDESECHRKMDETTAARKILDACGTPPLTAMTQVDQILTLCQAGSMLVPEQLLSVVQFILSCNRIKSYLKKAEMLDGTIACYGKSMYDLPELQQEIERCIRNEQVDSAASSDLRDVRRKVETVKAQIQTKLNDILRSKKQWFSDDAVVTRGGRFALPVKKEYKNKFSGSVLGISGTGGTYFMEPSSVTKLQEELSSLQIEEENEVRRILYTLSALVDDNRSELMRNIEAVETLDVVFAKAKLSAHMDAVPVSITADRKICIRKGRHPLIDRNICVPLDFELDGDCSGVVITGPNTGGKTVALKTVGLLSMMAQSGLHIPADASSILCMHNAYLCDIGDGQSIAENLSTFSAHMTNIIEILRQTTRESLVLLDELGSGTDPAEGMGIAIAVLDELRVKGCLFIATTHYPEVKDYADSALGMTNARMAFDRETLNPTYRLELGKAGESCALYIAKRLGLPPSLLERAYQEAYRKKERNSPLPDFQLNSGCADTEPAALPVSKIQKSKPAKPVSTHAVKFQLGDSVLIYPEKRIGIVFHQANEHGEIGVQIKGEKEWVSHKRLELKTPASELYPPDYDFSIVFDTVSNRKARHVMGKRHDPNLSIQCDEKDIAK</sequence>
<dbReference type="InterPro" id="IPR000432">
    <property type="entry name" value="DNA_mismatch_repair_MutS_C"/>
</dbReference>
<evidence type="ECO:0000256" key="1">
    <source>
        <dbReference type="ARBA" id="ARBA00022722"/>
    </source>
</evidence>
<dbReference type="Pfam" id="PF00488">
    <property type="entry name" value="MutS_V"/>
    <property type="match status" value="1"/>
</dbReference>
<feature type="domain" description="DNA mismatch repair proteins mutS family" evidence="5">
    <location>
        <begin position="403"/>
        <end position="419"/>
    </location>
</feature>
<dbReference type="InterPro" id="IPR027417">
    <property type="entry name" value="P-loop_NTPase"/>
</dbReference>
<dbReference type="SUPFAM" id="SSF48334">
    <property type="entry name" value="DNA repair protein MutS, domain III"/>
    <property type="match status" value="1"/>
</dbReference>
<evidence type="ECO:0000256" key="3">
    <source>
        <dbReference type="ARBA" id="ARBA00022840"/>
    </source>
</evidence>
<dbReference type="Proteomes" id="UP000719942">
    <property type="component" value="Unassembled WGS sequence"/>
</dbReference>
<keyword evidence="7" id="KW-1185">Reference proteome</keyword>
<reference evidence="6 7" key="1">
    <citation type="submission" date="2021-03" db="EMBL/GenBank/DDBJ databases">
        <title>Caproiciproducens sp. nov. isolated from feces of cow.</title>
        <authorList>
            <person name="Choi J.-Y."/>
        </authorList>
    </citation>
    <scope>NUCLEOTIDE SEQUENCE [LARGE SCALE GENOMIC DNA]</scope>
    <source>
        <strain evidence="6 7">AGMB10547</strain>
    </source>
</reference>
<dbReference type="SUPFAM" id="SSF52540">
    <property type="entry name" value="P-loop containing nucleoside triphosphate hydrolases"/>
    <property type="match status" value="1"/>
</dbReference>
<evidence type="ECO:0000256" key="4">
    <source>
        <dbReference type="ARBA" id="ARBA00023125"/>
    </source>
</evidence>
<accession>A0ABS7DL11</accession>
<comment type="caution">
    <text evidence="6">The sequence shown here is derived from an EMBL/GenBank/DDBJ whole genome shotgun (WGS) entry which is preliminary data.</text>
</comment>
<evidence type="ECO:0000259" key="5">
    <source>
        <dbReference type="PROSITE" id="PS00486"/>
    </source>
</evidence>
<keyword evidence="3" id="KW-0067">ATP-binding</keyword>